<dbReference type="Proteomes" id="UP001214576">
    <property type="component" value="Unassembled WGS sequence"/>
</dbReference>
<feature type="non-terminal residue" evidence="1">
    <location>
        <position position="100"/>
    </location>
</feature>
<gene>
    <name evidence="1" type="ORF">MG293_017882</name>
</gene>
<comment type="caution">
    <text evidence="1">The sequence shown here is derived from an EMBL/GenBank/DDBJ whole genome shotgun (WGS) entry which is preliminary data.</text>
</comment>
<reference evidence="1" key="1">
    <citation type="submission" date="2022-03" db="EMBL/GenBank/DDBJ databases">
        <title>Genomic analyses of argali, domestic sheep and their hybrids provide insights into chromosomal evolution, heterosis and genetic basis of agronomic traits.</title>
        <authorList>
            <person name="Li M."/>
        </authorList>
    </citation>
    <scope>NUCLEOTIDE SEQUENCE</scope>
    <source>
        <strain evidence="1">CAU-MHL-2022a</strain>
        <tissue evidence="1">Skin</tissue>
    </source>
</reference>
<proteinExistence type="predicted"/>
<evidence type="ECO:0000313" key="2">
    <source>
        <dbReference type="Proteomes" id="UP001214576"/>
    </source>
</evidence>
<sequence length="100" mass="10295">RVWGGMNMAARRGPGLSGLAIAAGNARFVGSWVPVDWHPASRAQGCGPQNLGSGACKLQELFKGFVVPGCVESSTQGLNPCSLHRHSELGSLLGAHASLS</sequence>
<dbReference type="AlphaFoldDB" id="A0AAD4TP84"/>
<keyword evidence="2" id="KW-1185">Reference proteome</keyword>
<protein>
    <submittedName>
        <fullName evidence="1">Uncharacterized protein</fullName>
    </submittedName>
</protein>
<organism evidence="1 2">
    <name type="scientific">Ovis ammon polii</name>
    <dbReference type="NCBI Taxonomy" id="230172"/>
    <lineage>
        <taxon>Eukaryota</taxon>
        <taxon>Metazoa</taxon>
        <taxon>Chordata</taxon>
        <taxon>Craniata</taxon>
        <taxon>Vertebrata</taxon>
        <taxon>Euteleostomi</taxon>
        <taxon>Mammalia</taxon>
        <taxon>Eutheria</taxon>
        <taxon>Laurasiatheria</taxon>
        <taxon>Artiodactyla</taxon>
        <taxon>Ruminantia</taxon>
        <taxon>Pecora</taxon>
        <taxon>Bovidae</taxon>
        <taxon>Caprinae</taxon>
        <taxon>Ovis</taxon>
    </lineage>
</organism>
<accession>A0AAD4TP84</accession>
<evidence type="ECO:0000313" key="1">
    <source>
        <dbReference type="EMBL" id="KAI4531368.1"/>
    </source>
</evidence>
<dbReference type="EMBL" id="JAKZEL010000023">
    <property type="protein sequence ID" value="KAI4531368.1"/>
    <property type="molecule type" value="Genomic_DNA"/>
</dbReference>
<name>A0AAD4TP84_OVIAM</name>